<dbReference type="PROSITE" id="PS00170">
    <property type="entry name" value="CSA_PPIASE_1"/>
    <property type="match status" value="1"/>
</dbReference>
<feature type="region of interest" description="Disordered" evidence="12">
    <location>
        <begin position="209"/>
        <end position="236"/>
    </location>
</feature>
<dbReference type="InterPro" id="IPR044666">
    <property type="entry name" value="Cyclophilin_A-like"/>
</dbReference>
<evidence type="ECO:0000256" key="1">
    <source>
        <dbReference type="ARBA" id="ARBA00000900"/>
    </source>
</evidence>
<organism evidence="15 16">
    <name type="scientific">Malassezia pachydermatis</name>
    <dbReference type="NCBI Taxonomy" id="77020"/>
    <lineage>
        <taxon>Eukaryota</taxon>
        <taxon>Fungi</taxon>
        <taxon>Dikarya</taxon>
        <taxon>Basidiomycota</taxon>
        <taxon>Ustilaginomycotina</taxon>
        <taxon>Malasseziomycetes</taxon>
        <taxon>Malasseziales</taxon>
        <taxon>Malasseziaceae</taxon>
        <taxon>Malassezia</taxon>
    </lineage>
</organism>
<evidence type="ECO:0000259" key="14">
    <source>
        <dbReference type="PROSITE" id="PS51698"/>
    </source>
</evidence>
<sequence length="556" mass="62125">MGHGTNDKLFITPSEYSGVHGEHGASTGAKKQQSVIVPFHMCAITHQPWTTPVCIAHEGLVYDRVPLEAFLATYHVSPATGEKVAQEDIVPLHFSKNERGHWQDPVSFRELTDFSHIVAIQPTGHVYLYDTVQQLNLKTKMMQDLLTDTPFTKKHIITLQDPHDPTRRKMQDMYPYAQARYVLLYSHEESHEDDVNAAATGSTKTLLAQLRQSKKTESAAPDSTASAPADAVSTAPVRYSNRSTGMTAASFTSTSLTPRTKTEQIAIDEEEHMLETVAQHAGTKKKKGLVRLQTNFGALNLELYVDKAPRTCYNFLMLCRQGKYNNTIFHRNIPGFMIQGGDPTGTGRGGESIWGKPFADELCNAGAYRHESRGTLSMANKGYNTNGSQFFITYRATPHLDSKHTVFGHLISDTDQGENYRVLDALERVPNEPDTTTPMRPIKLLEAQVFEDPFEEYIQRRDAKVRRDNPDEEERAKREAKRRRREEDRTTWLGTRLGAKDGSTEPASTPATQRFAPTDEHGLAGLRAAQAAAAPPPRRRPGSQSRGKGFGDFSQW</sequence>
<comment type="catalytic activity">
    <reaction evidence="1">
        <text>S-ubiquitinyl-[E2 ubiquitin-conjugating enzyme]-L-cysteine + [acceptor protein]-L-lysine = [E2 ubiquitin-conjugating enzyme]-L-cysteine + N(6)-ubiquitinyl-[acceptor protein]-L-lysine.</text>
        <dbReference type="EC" id="2.3.2.27"/>
    </reaction>
</comment>
<dbReference type="GO" id="GO:0003755">
    <property type="term" value="F:peptidyl-prolyl cis-trans isomerase activity"/>
    <property type="evidence" value="ECO:0007669"/>
    <property type="project" value="UniProtKB-KW"/>
</dbReference>
<dbReference type="PROSITE" id="PS50072">
    <property type="entry name" value="CSA_PPIASE_2"/>
    <property type="match status" value="1"/>
</dbReference>
<dbReference type="InterPro" id="IPR003613">
    <property type="entry name" value="Ubox_domain"/>
</dbReference>
<dbReference type="PANTHER" id="PTHR45625">
    <property type="entry name" value="PEPTIDYL-PROLYL CIS-TRANS ISOMERASE-RELATED"/>
    <property type="match status" value="1"/>
</dbReference>
<evidence type="ECO:0000256" key="5">
    <source>
        <dbReference type="ARBA" id="ARBA00004906"/>
    </source>
</evidence>
<dbReference type="AlphaFoldDB" id="A0A0M9VPM0"/>
<keyword evidence="7" id="KW-0808">Transferase</keyword>
<feature type="compositionally biased region" description="Low complexity" evidence="12">
    <location>
        <begin position="218"/>
        <end position="236"/>
    </location>
</feature>
<dbReference type="EMBL" id="LGAV01000004">
    <property type="protein sequence ID" value="KOS14405.1"/>
    <property type="molecule type" value="Genomic_DNA"/>
</dbReference>
<evidence type="ECO:0000256" key="6">
    <source>
        <dbReference type="ARBA" id="ARBA00007930"/>
    </source>
</evidence>
<evidence type="ECO:0000256" key="8">
    <source>
        <dbReference type="ARBA" id="ARBA00022786"/>
    </source>
</evidence>
<dbReference type="GeneID" id="28730334"/>
<keyword evidence="10 15" id="KW-0413">Isomerase</keyword>
<dbReference type="InterPro" id="IPR020892">
    <property type="entry name" value="Cyclophilin-type_PPIase_CS"/>
</dbReference>
<evidence type="ECO:0000259" key="13">
    <source>
        <dbReference type="PROSITE" id="PS50072"/>
    </source>
</evidence>
<comment type="caution">
    <text evidence="15">The sequence shown here is derived from an EMBL/GenBank/DDBJ whole genome shotgun (WGS) entry which is preliminary data.</text>
</comment>
<keyword evidence="9" id="KW-0697">Rotamase</keyword>
<keyword evidence="16" id="KW-1185">Reference proteome</keyword>
<feature type="domain" description="U-box" evidence="14">
    <location>
        <begin position="35"/>
        <end position="109"/>
    </location>
</feature>
<evidence type="ECO:0000256" key="4">
    <source>
        <dbReference type="ARBA" id="ARBA00004123"/>
    </source>
</evidence>
<evidence type="ECO:0000256" key="7">
    <source>
        <dbReference type="ARBA" id="ARBA00022679"/>
    </source>
</evidence>
<comment type="similarity">
    <text evidence="6">Belongs to the cyclophilin-type PPIase family. PPIL2 subfamily.</text>
</comment>
<feature type="compositionally biased region" description="Low complexity" evidence="12">
    <location>
        <begin position="523"/>
        <end position="533"/>
    </location>
</feature>
<evidence type="ECO:0000256" key="3">
    <source>
        <dbReference type="ARBA" id="ARBA00003697"/>
    </source>
</evidence>
<comment type="pathway">
    <text evidence="5">Protein modification; protein ubiquitination.</text>
</comment>
<dbReference type="Proteomes" id="UP000037751">
    <property type="component" value="Unassembled WGS sequence"/>
</dbReference>
<accession>A0A0M9VPM0</accession>
<evidence type="ECO:0000256" key="12">
    <source>
        <dbReference type="SAM" id="MobiDB-lite"/>
    </source>
</evidence>
<dbReference type="RefSeq" id="XP_017992037.1">
    <property type="nucleotide sequence ID" value="XM_018138458.1"/>
</dbReference>
<reference evidence="15 16" key="1">
    <citation type="submission" date="2015-07" db="EMBL/GenBank/DDBJ databases">
        <title>Draft Genome Sequence of Malassezia furfur CBS1878 and Malassezia pachydermatis CBS1879.</title>
        <authorList>
            <person name="Triana S."/>
            <person name="Ohm R."/>
            <person name="Gonzalez A."/>
            <person name="DeCock H."/>
            <person name="Restrepo S."/>
            <person name="Celis A."/>
        </authorList>
    </citation>
    <scope>NUCLEOTIDE SEQUENCE [LARGE SCALE GENOMIC DNA]</scope>
    <source>
        <strain evidence="15 16">CBS 1879</strain>
    </source>
</reference>
<dbReference type="PROSITE" id="PS51698">
    <property type="entry name" value="U_BOX"/>
    <property type="match status" value="1"/>
</dbReference>
<evidence type="ECO:0000256" key="9">
    <source>
        <dbReference type="ARBA" id="ARBA00023110"/>
    </source>
</evidence>
<keyword evidence="8" id="KW-0833">Ubl conjugation pathway</keyword>
<dbReference type="InterPro" id="IPR029000">
    <property type="entry name" value="Cyclophilin-like_dom_sf"/>
</dbReference>
<dbReference type="OrthoDB" id="407558at2759"/>
<dbReference type="VEuPathDB" id="FungiDB:Malapachy_4002"/>
<keyword evidence="11" id="KW-0539">Nucleus</keyword>
<feature type="region of interest" description="Disordered" evidence="12">
    <location>
        <begin position="461"/>
        <end position="556"/>
    </location>
</feature>
<dbReference type="GO" id="GO:0006457">
    <property type="term" value="P:protein folding"/>
    <property type="evidence" value="ECO:0007669"/>
    <property type="project" value="InterPro"/>
</dbReference>
<evidence type="ECO:0000256" key="11">
    <source>
        <dbReference type="ARBA" id="ARBA00023242"/>
    </source>
</evidence>
<protein>
    <submittedName>
        <fullName evidence="15">Peptidyl-prolyl cis-trans isomerase-like 2</fullName>
    </submittedName>
</protein>
<dbReference type="InterPro" id="IPR013083">
    <property type="entry name" value="Znf_RING/FYVE/PHD"/>
</dbReference>
<dbReference type="InterPro" id="IPR002130">
    <property type="entry name" value="Cyclophilin-type_PPIase_dom"/>
</dbReference>
<dbReference type="GO" id="GO:0061630">
    <property type="term" value="F:ubiquitin protein ligase activity"/>
    <property type="evidence" value="ECO:0007669"/>
    <property type="project" value="UniProtKB-EC"/>
</dbReference>
<feature type="compositionally biased region" description="Basic and acidic residues" evidence="12">
    <location>
        <begin position="461"/>
        <end position="477"/>
    </location>
</feature>
<dbReference type="Pfam" id="PF00160">
    <property type="entry name" value="Pro_isomerase"/>
    <property type="match status" value="1"/>
</dbReference>
<feature type="domain" description="PPIase cyclophilin-type" evidence="13">
    <location>
        <begin position="293"/>
        <end position="449"/>
    </location>
</feature>
<dbReference type="FunFam" id="2.40.100.10:FF:000014">
    <property type="entry name" value="Peptidyl-prolyl cis-trans isomerase cyp65"/>
    <property type="match status" value="1"/>
</dbReference>
<comment type="catalytic activity">
    <reaction evidence="2">
        <text>[protein]-peptidylproline (omega=180) = [protein]-peptidylproline (omega=0)</text>
        <dbReference type="Rhea" id="RHEA:16237"/>
        <dbReference type="Rhea" id="RHEA-COMP:10747"/>
        <dbReference type="Rhea" id="RHEA-COMP:10748"/>
        <dbReference type="ChEBI" id="CHEBI:83833"/>
        <dbReference type="ChEBI" id="CHEBI:83834"/>
        <dbReference type="EC" id="5.2.1.8"/>
    </reaction>
</comment>
<dbReference type="PANTHER" id="PTHR45625:SF1">
    <property type="entry name" value="RING-TYPE E3 UBIQUITIN-PROTEIN LIGASE PPIL2"/>
    <property type="match status" value="1"/>
</dbReference>
<gene>
    <name evidence="15" type="ORF">Malapachy_4002</name>
</gene>
<dbReference type="Gene3D" id="2.40.100.10">
    <property type="entry name" value="Cyclophilin-like"/>
    <property type="match status" value="1"/>
</dbReference>
<comment type="subcellular location">
    <subcellularLocation>
        <location evidence="4">Nucleus</location>
    </subcellularLocation>
</comment>
<dbReference type="GO" id="GO:0071013">
    <property type="term" value="C:catalytic step 2 spliceosome"/>
    <property type="evidence" value="ECO:0007669"/>
    <property type="project" value="TreeGrafter"/>
</dbReference>
<dbReference type="SMART" id="SM00504">
    <property type="entry name" value="Ubox"/>
    <property type="match status" value="1"/>
</dbReference>
<dbReference type="Gene3D" id="3.30.40.10">
    <property type="entry name" value="Zinc/RING finger domain, C3HC4 (zinc finger)"/>
    <property type="match status" value="1"/>
</dbReference>
<dbReference type="SUPFAM" id="SSF57850">
    <property type="entry name" value="RING/U-box"/>
    <property type="match status" value="1"/>
</dbReference>
<evidence type="ECO:0000256" key="10">
    <source>
        <dbReference type="ARBA" id="ARBA00023235"/>
    </source>
</evidence>
<name>A0A0M9VPM0_9BASI</name>
<dbReference type="STRING" id="77020.A0A0M9VPM0"/>
<evidence type="ECO:0000313" key="15">
    <source>
        <dbReference type="EMBL" id="KOS14405.1"/>
    </source>
</evidence>
<dbReference type="SUPFAM" id="SSF50891">
    <property type="entry name" value="Cyclophilin-like"/>
    <property type="match status" value="1"/>
</dbReference>
<evidence type="ECO:0000256" key="2">
    <source>
        <dbReference type="ARBA" id="ARBA00000971"/>
    </source>
</evidence>
<proteinExistence type="inferred from homology"/>
<dbReference type="GO" id="GO:0000209">
    <property type="term" value="P:protein polyubiquitination"/>
    <property type="evidence" value="ECO:0007669"/>
    <property type="project" value="TreeGrafter"/>
</dbReference>
<comment type="function">
    <text evidence="3">May catalyze the cis-trans isomerization of proline imidic peptide bonds in oligopeptides thereby assisting the folding of proteins. May also function as a chaperone, playing a role in intracellular transport of proteins. May also have a protein ubiquitin ligase activity acting as an E3 ubiquitin protein ligase or as a ubiquitin-ubiquitin ligase promoting elongation of ubiquitin chains on proteins.</text>
</comment>
<dbReference type="PRINTS" id="PR00153">
    <property type="entry name" value="CSAPPISMRASE"/>
</dbReference>
<evidence type="ECO:0000313" key="16">
    <source>
        <dbReference type="Proteomes" id="UP000037751"/>
    </source>
</evidence>